<dbReference type="AlphaFoldDB" id="A0A7V8SWB3"/>
<keyword evidence="7" id="KW-1185">Reference proteome</keyword>
<evidence type="ECO:0000256" key="1">
    <source>
        <dbReference type="ARBA" id="ARBA00022679"/>
    </source>
</evidence>
<reference evidence="6" key="1">
    <citation type="submission" date="2020-06" db="EMBL/GenBank/DDBJ databases">
        <title>Legume-microbial interactions unlock mineral nutrients during tropical forest succession.</title>
        <authorList>
            <person name="Epihov D.Z."/>
        </authorList>
    </citation>
    <scope>NUCLEOTIDE SEQUENCE [LARGE SCALE GENOMIC DNA]</scope>
    <source>
        <strain evidence="6">Pan2503</strain>
    </source>
</reference>
<dbReference type="CDD" id="cd16917">
    <property type="entry name" value="HATPase_UhpB-NarQ-NarX-like"/>
    <property type="match status" value="1"/>
</dbReference>
<dbReference type="InterPro" id="IPR003018">
    <property type="entry name" value="GAF"/>
</dbReference>
<dbReference type="Gene3D" id="3.30.450.40">
    <property type="match status" value="1"/>
</dbReference>
<dbReference type="PROSITE" id="PS50109">
    <property type="entry name" value="HIS_KIN"/>
    <property type="match status" value="1"/>
</dbReference>
<feature type="transmembrane region" description="Helical" evidence="4">
    <location>
        <begin position="59"/>
        <end position="77"/>
    </location>
</feature>
<keyword evidence="4" id="KW-1133">Transmembrane helix</keyword>
<dbReference type="InterPro" id="IPR050482">
    <property type="entry name" value="Sensor_HK_TwoCompSys"/>
</dbReference>
<evidence type="ECO:0000259" key="5">
    <source>
        <dbReference type="PROSITE" id="PS50109"/>
    </source>
</evidence>
<evidence type="ECO:0000256" key="2">
    <source>
        <dbReference type="ARBA" id="ARBA00022777"/>
    </source>
</evidence>
<name>A0A7V8SWB3_9BACT</name>
<dbReference type="Pfam" id="PF07730">
    <property type="entry name" value="HisKA_3"/>
    <property type="match status" value="1"/>
</dbReference>
<dbReference type="InterPro" id="IPR029016">
    <property type="entry name" value="GAF-like_dom_sf"/>
</dbReference>
<dbReference type="PANTHER" id="PTHR24421">
    <property type="entry name" value="NITRATE/NITRITE SENSOR PROTEIN NARX-RELATED"/>
    <property type="match status" value="1"/>
</dbReference>
<evidence type="ECO:0000313" key="6">
    <source>
        <dbReference type="EMBL" id="MBA0084718.1"/>
    </source>
</evidence>
<keyword evidence="4" id="KW-0472">Membrane</keyword>
<dbReference type="GO" id="GO:0046983">
    <property type="term" value="F:protein dimerization activity"/>
    <property type="evidence" value="ECO:0007669"/>
    <property type="project" value="InterPro"/>
</dbReference>
<feature type="domain" description="Histidine kinase" evidence="5">
    <location>
        <begin position="308"/>
        <end position="504"/>
    </location>
</feature>
<dbReference type="GO" id="GO:0000155">
    <property type="term" value="F:phosphorelay sensor kinase activity"/>
    <property type="evidence" value="ECO:0007669"/>
    <property type="project" value="InterPro"/>
</dbReference>
<evidence type="ECO:0000313" key="7">
    <source>
        <dbReference type="Proteomes" id="UP000567293"/>
    </source>
</evidence>
<dbReference type="Proteomes" id="UP000567293">
    <property type="component" value="Unassembled WGS sequence"/>
</dbReference>
<dbReference type="Pfam" id="PF02518">
    <property type="entry name" value="HATPase_c"/>
    <property type="match status" value="1"/>
</dbReference>
<evidence type="ECO:0000256" key="3">
    <source>
        <dbReference type="ARBA" id="ARBA00023012"/>
    </source>
</evidence>
<protein>
    <submittedName>
        <fullName evidence="6">Sensor histidine kinase</fullName>
    </submittedName>
</protein>
<keyword evidence="3" id="KW-0902">Two-component regulatory system</keyword>
<dbReference type="EMBL" id="JACDQQ010000678">
    <property type="protein sequence ID" value="MBA0084718.1"/>
    <property type="molecule type" value="Genomic_DNA"/>
</dbReference>
<dbReference type="InterPro" id="IPR005467">
    <property type="entry name" value="His_kinase_dom"/>
</dbReference>
<keyword evidence="1" id="KW-0808">Transferase</keyword>
<evidence type="ECO:0000256" key="4">
    <source>
        <dbReference type="SAM" id="Phobius"/>
    </source>
</evidence>
<feature type="non-terminal residue" evidence="6">
    <location>
        <position position="1"/>
    </location>
</feature>
<dbReference type="GO" id="GO:0016020">
    <property type="term" value="C:membrane"/>
    <property type="evidence" value="ECO:0007669"/>
    <property type="project" value="InterPro"/>
</dbReference>
<dbReference type="InterPro" id="IPR036890">
    <property type="entry name" value="HATPase_C_sf"/>
</dbReference>
<keyword evidence="4" id="KW-0812">Transmembrane</keyword>
<accession>A0A7V8SWB3</accession>
<sequence>ALVITQVERLLRRRSWHLPLACDLLALGYFMFISPSTVPVWFPYMFICYAAGIRWGFDLTLPLAGALSLTLVMLTAVKGEIHWIRVVAWLGLTAATFAGGAGLAFLGDRNKRFASQIEFFSRINSTMQVDQGLAESVRLFLQELGSTFDVEGALLLYRDADLERIFLWRMKAGENDRLIPESLPLSRTDGFLLDDMDATLCWNSVVGAGSGFGWDRRDARSIKNLPRLPGPVLQEFQIRSLLTVSFDQSGQPTGRIFLLNGRESFQKQDLAWLESIAQHIGPALENIFLLRHLRARAIEAERSRIARDLHDGILQTLLSIEIQLDVLRRHVPATPEQASSALANLQQTVRNEAAELRQTVTDLRPLRVQSADLVDLMRGFAERYRNECTIALDLLIDSTQLRAPDRVCREIFQIYREALNNIKKHAKASHVVVKLSQDDSRLVLVVDDNGEGFSFAGRFTADELDRLRLGPISIKERSRTVGGVLTVESNPGHGARLTIEVPLG</sequence>
<feature type="transmembrane region" description="Helical" evidence="4">
    <location>
        <begin position="24"/>
        <end position="47"/>
    </location>
</feature>
<dbReference type="SUPFAM" id="SSF55874">
    <property type="entry name" value="ATPase domain of HSP90 chaperone/DNA topoisomerase II/histidine kinase"/>
    <property type="match status" value="1"/>
</dbReference>
<dbReference type="Gene3D" id="3.30.565.10">
    <property type="entry name" value="Histidine kinase-like ATPase, C-terminal domain"/>
    <property type="match status" value="1"/>
</dbReference>
<comment type="caution">
    <text evidence="6">The sequence shown here is derived from an EMBL/GenBank/DDBJ whole genome shotgun (WGS) entry which is preliminary data.</text>
</comment>
<organism evidence="6 7">
    <name type="scientific">Candidatus Acidiferrum panamense</name>
    <dbReference type="NCBI Taxonomy" id="2741543"/>
    <lineage>
        <taxon>Bacteria</taxon>
        <taxon>Pseudomonadati</taxon>
        <taxon>Acidobacteriota</taxon>
        <taxon>Terriglobia</taxon>
        <taxon>Candidatus Acidiferrales</taxon>
        <taxon>Candidatus Acidiferrum</taxon>
    </lineage>
</organism>
<dbReference type="Gene3D" id="1.20.5.1930">
    <property type="match status" value="1"/>
</dbReference>
<keyword evidence="2 6" id="KW-0418">Kinase</keyword>
<dbReference type="InterPro" id="IPR003594">
    <property type="entry name" value="HATPase_dom"/>
</dbReference>
<proteinExistence type="predicted"/>
<dbReference type="InterPro" id="IPR011712">
    <property type="entry name" value="Sig_transdc_His_kin_sub3_dim/P"/>
</dbReference>
<gene>
    <name evidence="6" type="ORF">HRJ53_06970</name>
</gene>
<dbReference type="SUPFAM" id="SSF55781">
    <property type="entry name" value="GAF domain-like"/>
    <property type="match status" value="1"/>
</dbReference>
<feature type="transmembrane region" description="Helical" evidence="4">
    <location>
        <begin position="83"/>
        <end position="106"/>
    </location>
</feature>
<dbReference type="Pfam" id="PF01590">
    <property type="entry name" value="GAF"/>
    <property type="match status" value="1"/>
</dbReference>